<evidence type="ECO:0000313" key="4">
    <source>
        <dbReference type="RefSeq" id="XP_022964986.1"/>
    </source>
</evidence>
<dbReference type="KEGG" id="cmos:111464933"/>
<name>A0A6J1HKG5_CUCMO</name>
<sequence>MEKMRIKLLAGRGLHSNSSFEHSISGLKSAFTRKEVDNFVPTPNAWWRGRSYAASVASDVPRPEKDGKKVSKQDRRAMVESFVDKYKASNTGKFPSISDTKKQVGGSFYIIRKILQELQNESTMSSLKSKSKKSFRETEIKENPNVVGKDLEAASDWQKSSCAEKILSANDDVKPATLVSHSGIPLRTNLLDDSEEVISSSHKKPDNDNKESDISEHVCTDSHVLKNERDVVSDVQIESSSSSEELKHEDPNCKEQQVHSSPEIDRENIDNRTMDLVQPSTSDSNPWGGRIKSFVDGIINIWRKL</sequence>
<dbReference type="Proteomes" id="UP000504609">
    <property type="component" value="Unplaced"/>
</dbReference>
<feature type="compositionally biased region" description="Basic and acidic residues" evidence="1">
    <location>
        <begin position="203"/>
        <end position="214"/>
    </location>
</feature>
<evidence type="ECO:0000256" key="1">
    <source>
        <dbReference type="SAM" id="MobiDB-lite"/>
    </source>
</evidence>
<keyword evidence="3" id="KW-1185">Reference proteome</keyword>
<dbReference type="RefSeq" id="XP_022964986.1">
    <property type="nucleotide sequence ID" value="XM_023109218.1"/>
</dbReference>
<feature type="region of interest" description="Disordered" evidence="1">
    <location>
        <begin position="235"/>
        <end position="271"/>
    </location>
</feature>
<dbReference type="PANTHER" id="PTHR34568:SF4">
    <property type="entry name" value="OS02G0638000 PROTEIN"/>
    <property type="match status" value="1"/>
</dbReference>
<evidence type="ECO:0000313" key="3">
    <source>
        <dbReference type="Proteomes" id="UP000504609"/>
    </source>
</evidence>
<dbReference type="PANTHER" id="PTHR34568">
    <property type="entry name" value="RRM DOMAIN-CONTAINING PROTEIN"/>
    <property type="match status" value="1"/>
</dbReference>
<evidence type="ECO:0000259" key="2">
    <source>
        <dbReference type="Pfam" id="PF25896"/>
    </source>
</evidence>
<gene>
    <name evidence="4" type="primary">LOC111464933</name>
</gene>
<dbReference type="InterPro" id="IPR058941">
    <property type="entry name" value="HTH_AT3G52170-like"/>
</dbReference>
<organism evidence="3 4">
    <name type="scientific">Cucurbita moschata</name>
    <name type="common">Winter crookneck squash</name>
    <name type="synonym">Cucurbita pepo var. moschata</name>
    <dbReference type="NCBI Taxonomy" id="3662"/>
    <lineage>
        <taxon>Eukaryota</taxon>
        <taxon>Viridiplantae</taxon>
        <taxon>Streptophyta</taxon>
        <taxon>Embryophyta</taxon>
        <taxon>Tracheophyta</taxon>
        <taxon>Spermatophyta</taxon>
        <taxon>Magnoliopsida</taxon>
        <taxon>eudicotyledons</taxon>
        <taxon>Gunneridae</taxon>
        <taxon>Pentapetalae</taxon>
        <taxon>rosids</taxon>
        <taxon>fabids</taxon>
        <taxon>Cucurbitales</taxon>
        <taxon>Cucurbitaceae</taxon>
        <taxon>Cucurbiteae</taxon>
        <taxon>Cucurbita</taxon>
    </lineage>
</organism>
<proteinExistence type="predicted"/>
<accession>A0A6J1HKG5</accession>
<dbReference type="InterPro" id="IPR058942">
    <property type="entry name" value="AT3G52170-like"/>
</dbReference>
<dbReference type="Pfam" id="PF25896">
    <property type="entry name" value="HTH_AT3G52170"/>
    <property type="match status" value="1"/>
</dbReference>
<feature type="region of interest" description="Disordered" evidence="1">
    <location>
        <begin position="195"/>
        <end position="214"/>
    </location>
</feature>
<dbReference type="AlphaFoldDB" id="A0A6J1HKG5"/>
<reference evidence="4" key="1">
    <citation type="submission" date="2025-08" db="UniProtKB">
        <authorList>
            <consortium name="RefSeq"/>
        </authorList>
    </citation>
    <scope>IDENTIFICATION</scope>
    <source>
        <tissue evidence="4">Young leaves</tissue>
    </source>
</reference>
<dbReference type="GeneID" id="111464933"/>
<feature type="compositionally biased region" description="Basic and acidic residues" evidence="1">
    <location>
        <begin position="244"/>
        <end position="271"/>
    </location>
</feature>
<feature type="domain" description="AT3G52170-like helix-turn-helix" evidence="2">
    <location>
        <begin position="71"/>
        <end position="119"/>
    </location>
</feature>
<protein>
    <submittedName>
        <fullName evidence="4">Uncharacterized protein LOC111464933</fullName>
    </submittedName>
</protein>